<dbReference type="OrthoDB" id="1897217at2759"/>
<organism evidence="1 2">
    <name type="scientific">Pyrus ussuriensis x Pyrus communis</name>
    <dbReference type="NCBI Taxonomy" id="2448454"/>
    <lineage>
        <taxon>Eukaryota</taxon>
        <taxon>Viridiplantae</taxon>
        <taxon>Streptophyta</taxon>
        <taxon>Embryophyta</taxon>
        <taxon>Tracheophyta</taxon>
        <taxon>Spermatophyta</taxon>
        <taxon>Magnoliopsida</taxon>
        <taxon>eudicotyledons</taxon>
        <taxon>Gunneridae</taxon>
        <taxon>Pentapetalae</taxon>
        <taxon>rosids</taxon>
        <taxon>fabids</taxon>
        <taxon>Rosales</taxon>
        <taxon>Rosaceae</taxon>
        <taxon>Amygdaloideae</taxon>
        <taxon>Maleae</taxon>
        <taxon>Pyrus</taxon>
    </lineage>
</organism>
<dbReference type="AlphaFoldDB" id="A0A5N5H7Y6"/>
<reference evidence="1 2" key="3">
    <citation type="submission" date="2019-11" db="EMBL/GenBank/DDBJ databases">
        <title>A de novo genome assembly of a pear dwarfing rootstock.</title>
        <authorList>
            <person name="Wang F."/>
            <person name="Wang J."/>
            <person name="Li S."/>
            <person name="Zhang Y."/>
            <person name="Fang M."/>
            <person name="Ma L."/>
            <person name="Zhao Y."/>
            <person name="Jiang S."/>
        </authorList>
    </citation>
    <scope>NUCLEOTIDE SEQUENCE [LARGE SCALE GENOMIC DNA]</scope>
    <source>
        <strain evidence="1">S2</strain>
        <tissue evidence="1">Leaf</tissue>
    </source>
</reference>
<accession>A0A5N5H7Y6</accession>
<sequence length="79" mass="9430">MLGTLPSTYLKWVSKNLRAHNFEDWAKLTDQVLDNAVYRDWIEWELAENVLNENRRKTDLASDVISSTKLWWLQTHQEP</sequence>
<dbReference type="EMBL" id="SMOL01000231">
    <property type="protein sequence ID" value="KAB2622623.1"/>
    <property type="molecule type" value="Genomic_DNA"/>
</dbReference>
<dbReference type="Proteomes" id="UP000327157">
    <property type="component" value="Chromosome 4"/>
</dbReference>
<dbReference type="GO" id="GO:0009536">
    <property type="term" value="C:plastid"/>
    <property type="evidence" value="ECO:0007669"/>
    <property type="project" value="TreeGrafter"/>
</dbReference>
<gene>
    <name evidence="1" type="ORF">D8674_024805</name>
</gene>
<evidence type="ECO:0000313" key="2">
    <source>
        <dbReference type="Proteomes" id="UP000327157"/>
    </source>
</evidence>
<reference evidence="2" key="2">
    <citation type="submission" date="2019-10" db="EMBL/GenBank/DDBJ databases">
        <title>A de novo genome assembly of a pear dwarfing rootstock.</title>
        <authorList>
            <person name="Wang F."/>
            <person name="Wang J."/>
            <person name="Li S."/>
            <person name="Zhang Y."/>
            <person name="Fang M."/>
            <person name="Ma L."/>
            <person name="Zhao Y."/>
            <person name="Jiang S."/>
        </authorList>
    </citation>
    <scope>NUCLEOTIDE SEQUENCE [LARGE SCALE GENOMIC DNA]</scope>
</reference>
<dbReference type="PANTHER" id="PTHR38357:SF1">
    <property type="entry name" value="EXPRESSED PROTEIN"/>
    <property type="match status" value="1"/>
</dbReference>
<keyword evidence="2" id="KW-1185">Reference proteome</keyword>
<name>A0A5N5H7Y6_9ROSA</name>
<dbReference type="PANTHER" id="PTHR38357">
    <property type="entry name" value="EXPRESSED PROTEIN"/>
    <property type="match status" value="1"/>
</dbReference>
<comment type="caution">
    <text evidence="1">The sequence shown here is derived from an EMBL/GenBank/DDBJ whole genome shotgun (WGS) entry which is preliminary data.</text>
</comment>
<reference evidence="1 2" key="1">
    <citation type="submission" date="2019-09" db="EMBL/GenBank/DDBJ databases">
        <authorList>
            <person name="Ou C."/>
        </authorList>
    </citation>
    <scope>NUCLEOTIDE SEQUENCE [LARGE SCALE GENOMIC DNA]</scope>
    <source>
        <strain evidence="1">S2</strain>
        <tissue evidence="1">Leaf</tissue>
    </source>
</reference>
<proteinExistence type="predicted"/>
<protein>
    <submittedName>
        <fullName evidence="1">Uncharacterized protein</fullName>
    </submittedName>
</protein>
<evidence type="ECO:0000313" key="1">
    <source>
        <dbReference type="EMBL" id="KAB2622623.1"/>
    </source>
</evidence>